<proteinExistence type="predicted"/>
<reference evidence="4" key="1">
    <citation type="submission" date="2023-07" db="EMBL/GenBank/DDBJ databases">
        <title>Chromosome-level genome assembly of Artemia franciscana.</title>
        <authorList>
            <person name="Jo E."/>
        </authorList>
    </citation>
    <scope>NUCLEOTIDE SEQUENCE</scope>
    <source>
        <tissue evidence="4">Whole body</tissue>
    </source>
</reference>
<dbReference type="PANTHER" id="PTHR21448">
    <property type="entry name" value="SMOOTH MUSCLE MYOSIN HEAVY CHAIN-RELATED"/>
    <property type="match status" value="1"/>
</dbReference>
<comment type="caution">
    <text evidence="4">The sequence shown here is derived from an EMBL/GenBank/DDBJ whole genome shotgun (WGS) entry which is preliminary data.</text>
</comment>
<feature type="region of interest" description="Disordered" evidence="2">
    <location>
        <begin position="150"/>
        <end position="170"/>
    </location>
</feature>
<dbReference type="InterPro" id="IPR049372">
    <property type="entry name" value="PPP1R21_C"/>
</dbReference>
<keyword evidence="1" id="KW-0175">Coiled coil</keyword>
<feature type="coiled-coil region" evidence="1">
    <location>
        <begin position="22"/>
        <end position="77"/>
    </location>
</feature>
<dbReference type="AlphaFoldDB" id="A0AA88HGH3"/>
<feature type="coiled-coil region" evidence="1">
    <location>
        <begin position="330"/>
        <end position="357"/>
    </location>
</feature>
<evidence type="ECO:0000256" key="2">
    <source>
        <dbReference type="SAM" id="MobiDB-lite"/>
    </source>
</evidence>
<feature type="compositionally biased region" description="Polar residues" evidence="2">
    <location>
        <begin position="226"/>
        <end position="242"/>
    </location>
</feature>
<feature type="compositionally biased region" description="Basic and acidic residues" evidence="2">
    <location>
        <begin position="150"/>
        <end position="163"/>
    </location>
</feature>
<dbReference type="InterPro" id="IPR019343">
    <property type="entry name" value="PPP1R21_N"/>
</dbReference>
<dbReference type="InterPro" id="IPR040024">
    <property type="entry name" value="PPP1R21"/>
</dbReference>
<dbReference type="SMART" id="SM01254">
    <property type="entry name" value="KLRAQ"/>
    <property type="match status" value="1"/>
</dbReference>
<evidence type="ECO:0000313" key="4">
    <source>
        <dbReference type="EMBL" id="KAK2707001.1"/>
    </source>
</evidence>
<accession>A0AA88HGH3</accession>
<dbReference type="Pfam" id="PF10205">
    <property type="entry name" value="KLRAQ"/>
    <property type="match status" value="1"/>
</dbReference>
<dbReference type="EMBL" id="JAVRJZ010000019">
    <property type="protein sequence ID" value="KAK2707001.1"/>
    <property type="molecule type" value="Genomic_DNA"/>
</dbReference>
<sequence length="358" mass="41365">MLRKEGNNALNNIDVNKVKSHIMHLRQALQEEQDLSKSLKENVEEKNQMIRRIQQEMDSLQFRNQQLMKRVEFLQAELFKDTNSGGSTKKTQTLEFPDVIEDELRSKIEENARLASQVADLHRSHGEEANRLRQRIIQLEHQVKEAHLRSKSIESISSKKESDTESAIVRPESLSVPNDYTHFNSQFDIFQNQIVQLEKEKEMWKLNYQLQSAKQQRSQEAEGFPSTPSSVVKTLSPETPGTSDADDVRKFFLDRLGQLVKSAQIADSKAFFFHSECTALQERLELLIQQQEMTETNLSKSHNEVQNLRSELQTTLLNYETQINTMSEHLASIIDQLAAKQEENDALKSQLNSKRRIS</sequence>
<dbReference type="GO" id="GO:0005769">
    <property type="term" value="C:early endosome"/>
    <property type="evidence" value="ECO:0007669"/>
    <property type="project" value="TreeGrafter"/>
</dbReference>
<evidence type="ECO:0000259" key="3">
    <source>
        <dbReference type="SMART" id="SM01254"/>
    </source>
</evidence>
<organism evidence="4 5">
    <name type="scientific">Artemia franciscana</name>
    <name type="common">Brine shrimp</name>
    <name type="synonym">Artemia sanfranciscana</name>
    <dbReference type="NCBI Taxonomy" id="6661"/>
    <lineage>
        <taxon>Eukaryota</taxon>
        <taxon>Metazoa</taxon>
        <taxon>Ecdysozoa</taxon>
        <taxon>Arthropoda</taxon>
        <taxon>Crustacea</taxon>
        <taxon>Branchiopoda</taxon>
        <taxon>Anostraca</taxon>
        <taxon>Artemiidae</taxon>
        <taxon>Artemia</taxon>
    </lineage>
</organism>
<evidence type="ECO:0000313" key="5">
    <source>
        <dbReference type="Proteomes" id="UP001187531"/>
    </source>
</evidence>
<evidence type="ECO:0000256" key="1">
    <source>
        <dbReference type="SAM" id="Coils"/>
    </source>
</evidence>
<feature type="coiled-coil region" evidence="1">
    <location>
        <begin position="122"/>
        <end position="149"/>
    </location>
</feature>
<feature type="domain" description="Protein phosphatase 1 regulatory subunit 21 N-terminal" evidence="3">
    <location>
        <begin position="16"/>
        <end position="104"/>
    </location>
</feature>
<name>A0AA88HGH3_ARTSF</name>
<dbReference type="PANTHER" id="PTHR21448:SF0">
    <property type="entry name" value="PROTEIN PHOSPHATASE 1 REGULATORY SUBUNIT 21"/>
    <property type="match status" value="1"/>
</dbReference>
<keyword evidence="5" id="KW-1185">Reference proteome</keyword>
<protein>
    <recommendedName>
        <fullName evidence="3">Protein phosphatase 1 regulatory subunit 21 N-terminal domain-containing protein</fullName>
    </recommendedName>
</protein>
<dbReference type="Pfam" id="PF21636">
    <property type="entry name" value="PPP1R21_C"/>
    <property type="match status" value="1"/>
</dbReference>
<gene>
    <name evidence="4" type="ORF">QYM36_014878</name>
</gene>
<feature type="region of interest" description="Disordered" evidence="2">
    <location>
        <begin position="217"/>
        <end position="243"/>
    </location>
</feature>
<dbReference type="GO" id="GO:0016020">
    <property type="term" value="C:membrane"/>
    <property type="evidence" value="ECO:0007669"/>
    <property type="project" value="TreeGrafter"/>
</dbReference>
<dbReference type="Proteomes" id="UP001187531">
    <property type="component" value="Unassembled WGS sequence"/>
</dbReference>